<dbReference type="SUPFAM" id="SSF89796">
    <property type="entry name" value="CoA-transferase family III (CaiB/BaiF)"/>
    <property type="match status" value="1"/>
</dbReference>
<dbReference type="Proteomes" id="UP000480185">
    <property type="component" value="Unassembled WGS sequence"/>
</dbReference>
<comment type="caution">
    <text evidence="1">The sequence shown here is derived from an EMBL/GenBank/DDBJ whole genome shotgun (WGS) entry which is preliminary data.</text>
</comment>
<keyword evidence="2" id="KW-1185">Reference proteome</keyword>
<dbReference type="InterPro" id="IPR003673">
    <property type="entry name" value="CoA-Trfase_fam_III"/>
</dbReference>
<dbReference type="Gene3D" id="3.40.50.10540">
    <property type="entry name" value="Crotonobetainyl-coa:carnitine coa-transferase, domain 1"/>
    <property type="match status" value="1"/>
</dbReference>
<gene>
    <name evidence="1" type="ORF">GH754_07320</name>
</gene>
<evidence type="ECO:0000313" key="1">
    <source>
        <dbReference type="EMBL" id="MRG86133.1"/>
    </source>
</evidence>
<dbReference type="Gene3D" id="3.30.1540.10">
    <property type="entry name" value="formyl-coa transferase, domain 3"/>
    <property type="match status" value="1"/>
</dbReference>
<organism evidence="1 2">
    <name type="scientific">Salinibacillus xinjiangensis</name>
    <dbReference type="NCBI Taxonomy" id="1229268"/>
    <lineage>
        <taxon>Bacteria</taxon>
        <taxon>Bacillati</taxon>
        <taxon>Bacillota</taxon>
        <taxon>Bacilli</taxon>
        <taxon>Bacillales</taxon>
        <taxon>Bacillaceae</taxon>
        <taxon>Salinibacillus</taxon>
    </lineage>
</organism>
<dbReference type="AlphaFoldDB" id="A0A6G1X555"/>
<dbReference type="PANTHER" id="PTHR48228">
    <property type="entry name" value="SUCCINYL-COA--D-CITRAMALATE COA-TRANSFERASE"/>
    <property type="match status" value="1"/>
</dbReference>
<name>A0A6G1X555_9BACI</name>
<dbReference type="InterPro" id="IPR050509">
    <property type="entry name" value="CoA-transferase_III"/>
</dbReference>
<dbReference type="InterPro" id="IPR044855">
    <property type="entry name" value="CoA-Trfase_III_dom3_sf"/>
</dbReference>
<evidence type="ECO:0000313" key="2">
    <source>
        <dbReference type="Proteomes" id="UP000480185"/>
    </source>
</evidence>
<dbReference type="PANTHER" id="PTHR48228:SF5">
    <property type="entry name" value="ALPHA-METHYLACYL-COA RACEMASE"/>
    <property type="match status" value="1"/>
</dbReference>
<dbReference type="RefSeq" id="WP_153728044.1">
    <property type="nucleotide sequence ID" value="NZ_WJNH01000003.1"/>
</dbReference>
<dbReference type="OrthoDB" id="9797653at2"/>
<protein>
    <submittedName>
        <fullName evidence="1">CoA transferase</fullName>
    </submittedName>
</protein>
<sequence>MLHGIRVLDFTQYLPGPFATLRLLDRGAEVVKIEALTGDPAREMKIKDSPALFYANNRNKKSIALNVKDEEGQKLARELVQKADVVIESFRPGVMDKLGLGYEQLKKVKSDIVYLSLTGFGQDSSIAHQGSHDINYLAISGVLAQFKDDGGKPIQPSITLADLIGGMTASEAIMSALLKRERTGEGSYIDLAMTDSVFSMMTNHAMISHLSNHGQGVPVLDGSSANYHIYETKDGRYMSLGALEFKFWRNFCLAVEQPEWMEAYPNGLWQGQPIFEQMEQMFLTRTQREWTEIGEKHDCCLFPILEIDETIQSSYIQERQLIQMDEQVPYVQTNYHAETDFIRSKATTEVGEHTSELLKDLLGKEETEIQKWKDKGIIKNERG</sequence>
<accession>A0A6G1X555</accession>
<dbReference type="InterPro" id="IPR023606">
    <property type="entry name" value="CoA-Trfase_III_dom_1_sf"/>
</dbReference>
<proteinExistence type="predicted"/>
<dbReference type="GO" id="GO:0016740">
    <property type="term" value="F:transferase activity"/>
    <property type="evidence" value="ECO:0007669"/>
    <property type="project" value="UniProtKB-KW"/>
</dbReference>
<dbReference type="Pfam" id="PF02515">
    <property type="entry name" value="CoA_transf_3"/>
    <property type="match status" value="1"/>
</dbReference>
<keyword evidence="1" id="KW-0808">Transferase</keyword>
<reference evidence="1 2" key="1">
    <citation type="submission" date="2019-11" db="EMBL/GenBank/DDBJ databases">
        <authorList>
            <person name="Li J."/>
        </authorList>
    </citation>
    <scope>NUCLEOTIDE SEQUENCE [LARGE SCALE GENOMIC DNA]</scope>
    <source>
        <strain evidence="1 2">J4</strain>
    </source>
</reference>
<dbReference type="EMBL" id="WJNH01000003">
    <property type="protein sequence ID" value="MRG86133.1"/>
    <property type="molecule type" value="Genomic_DNA"/>
</dbReference>